<evidence type="ECO:0000256" key="9">
    <source>
        <dbReference type="ARBA" id="ARBA00023127"/>
    </source>
</evidence>
<dbReference type="Pfam" id="PF14839">
    <property type="entry name" value="DOR"/>
    <property type="match status" value="1"/>
</dbReference>
<keyword evidence="6" id="KW-0132">Cell division</keyword>
<dbReference type="Pfam" id="PF02984">
    <property type="entry name" value="Cyclin_C"/>
    <property type="match status" value="1"/>
</dbReference>
<feature type="domain" description="Cyclin C-terminal" evidence="19">
    <location>
        <begin position="440"/>
        <end position="562"/>
    </location>
</feature>
<dbReference type="InterPro" id="IPR004367">
    <property type="entry name" value="Cyclin_C-dom"/>
</dbReference>
<reference evidence="20 21" key="1">
    <citation type="journal article" date="2018" name="Nat. Ecol. Evol.">
        <title>Shark genomes provide insights into elasmobranch evolution and the origin of vertebrates.</title>
        <authorList>
            <person name="Hara Y"/>
            <person name="Yamaguchi K"/>
            <person name="Onimaru K"/>
            <person name="Kadota M"/>
            <person name="Koyanagi M"/>
            <person name="Keeley SD"/>
            <person name="Tatsumi K"/>
            <person name="Tanaka K"/>
            <person name="Motone F"/>
            <person name="Kageyama Y"/>
            <person name="Nozu R"/>
            <person name="Adachi N"/>
            <person name="Nishimura O"/>
            <person name="Nakagawa R"/>
            <person name="Tanegashima C"/>
            <person name="Kiyatake I"/>
            <person name="Matsumoto R"/>
            <person name="Murakumo K"/>
            <person name="Nishida K"/>
            <person name="Terakita A"/>
            <person name="Kuratani S"/>
            <person name="Sato K"/>
            <person name="Hyodo S Kuraku.S."/>
        </authorList>
    </citation>
    <scope>NUCLEOTIDE SEQUENCE [LARGE SCALE GENOMIC DNA]</scope>
</reference>
<evidence type="ECO:0000256" key="6">
    <source>
        <dbReference type="ARBA" id="ARBA00022618"/>
    </source>
</evidence>
<evidence type="ECO:0000256" key="14">
    <source>
        <dbReference type="ARBA" id="ARBA00023329"/>
    </source>
</evidence>
<evidence type="ECO:0000256" key="8">
    <source>
        <dbReference type="ARBA" id="ARBA00023015"/>
    </source>
</evidence>
<dbReference type="Pfam" id="PF00134">
    <property type="entry name" value="Cyclin_N"/>
    <property type="match status" value="1"/>
</dbReference>
<dbReference type="GO" id="GO:0016604">
    <property type="term" value="C:nuclear body"/>
    <property type="evidence" value="ECO:0007669"/>
    <property type="project" value="UniProtKB-SubCell"/>
</dbReference>
<feature type="compositionally biased region" description="Basic and acidic residues" evidence="17">
    <location>
        <begin position="232"/>
        <end position="244"/>
    </location>
</feature>
<dbReference type="FunFam" id="1.10.472.10:FF:000024">
    <property type="entry name" value="G1/S-specific cyclin-E1"/>
    <property type="match status" value="1"/>
</dbReference>
<feature type="compositionally biased region" description="Basic and acidic residues" evidence="17">
    <location>
        <begin position="204"/>
        <end position="225"/>
    </location>
</feature>
<evidence type="ECO:0000256" key="16">
    <source>
        <dbReference type="RuleBase" id="RU000383"/>
    </source>
</evidence>
<sequence>MYKRFSSMLFGVIDHAENESQEPEISEHEDDEWILVDYIDACTECSREESDDIDRETSPNSAIFSSSTSSLELLGNCSETSFLQLDSCALEESWFITPPPCFTAGGHAPVQVETSPMENLLIEHPSMSVYTVHNVRSNLRENSRSVDYENQNIRTETPNGVGHHIRCYAAALAAHTSFVEQANQLRHVQRGKEHGFAQLKKMSRRSDRLQAKQVKSEEQKDDTIQSKKRKPEKCSDHNHETEVSKRRRQFQIQSCWTPIVPGGVSPCILIPTPHKETDITEDFSRFTQYRFKNLFLTKSPLPPLSWGNSEDVWSNMLNKEIKYTHNRNVLSLHPSLQPKMRAILLDWLIEVCEVYTLHRETFYLAQDFFDRFMFTQENIHKSKLQLIGISSLFIAAKLEEIYPPKLNEFAYVTDGACTEVEILDMELIILKALNWELCPVTIICWLNLYLQIICLKEVPNMSLPQYSQETFIQIAQLLDLCILDVESLSFSYGVLAAAAICYYTSIEDTFKASGLGWESISTCFNWMIPFAKTLREGNPLKLRNFKQVADEDRHNIQTHTKYLDLLEEAHIRKTECTARLSPLSIGGILTPPKSTEKPLSSSTY</sequence>
<evidence type="ECO:0000256" key="15">
    <source>
        <dbReference type="ARBA" id="ARBA00034306"/>
    </source>
</evidence>
<name>A0A401P2T0_SCYTO</name>
<evidence type="ECO:0000256" key="12">
    <source>
        <dbReference type="ARBA" id="ARBA00023242"/>
    </source>
</evidence>
<dbReference type="InterPro" id="IPR036915">
    <property type="entry name" value="Cyclin-like_sf"/>
</dbReference>
<dbReference type="GO" id="GO:0005776">
    <property type="term" value="C:autophagosome"/>
    <property type="evidence" value="ECO:0007669"/>
    <property type="project" value="UniProtKB-SubCell"/>
</dbReference>
<dbReference type="InterPro" id="IPR013763">
    <property type="entry name" value="Cyclin-like_dom"/>
</dbReference>
<dbReference type="PANTHER" id="PTHR31671">
    <property type="entry name" value="DIABETES AND OBESITY REGULATED, ISOFORM G"/>
    <property type="match status" value="1"/>
</dbReference>
<evidence type="ECO:0000256" key="10">
    <source>
        <dbReference type="ARBA" id="ARBA00023159"/>
    </source>
</evidence>
<dbReference type="AlphaFoldDB" id="A0A401P2T0"/>
<keyword evidence="11" id="KW-0804">Transcription</keyword>
<evidence type="ECO:0000256" key="1">
    <source>
        <dbReference type="ARBA" id="ARBA00004419"/>
    </source>
</evidence>
<organism evidence="20 21">
    <name type="scientific">Scyliorhinus torazame</name>
    <name type="common">Cloudy catshark</name>
    <name type="synonym">Catulus torazame</name>
    <dbReference type="NCBI Taxonomy" id="75743"/>
    <lineage>
        <taxon>Eukaryota</taxon>
        <taxon>Metazoa</taxon>
        <taxon>Chordata</taxon>
        <taxon>Craniata</taxon>
        <taxon>Vertebrata</taxon>
        <taxon>Chondrichthyes</taxon>
        <taxon>Elasmobranchii</taxon>
        <taxon>Galeomorphii</taxon>
        <taxon>Galeoidea</taxon>
        <taxon>Carcharhiniformes</taxon>
        <taxon>Scyliorhinidae</taxon>
        <taxon>Scyliorhinus</taxon>
    </lineage>
</organism>
<comment type="similarity">
    <text evidence="3">Belongs to the cyclin family. Cyclin E subfamily.</text>
</comment>
<keyword evidence="8" id="KW-0805">Transcription regulation</keyword>
<evidence type="ECO:0000256" key="7">
    <source>
        <dbReference type="ARBA" id="ARBA00023006"/>
    </source>
</evidence>
<comment type="subcellular location">
    <subcellularLocation>
        <location evidence="2">Cytoplasm</location>
        <location evidence="2">Cytosol</location>
    </subcellularLocation>
    <subcellularLocation>
        <location evidence="1">Cytoplasmic vesicle</location>
        <location evidence="1">Autophagosome</location>
    </subcellularLocation>
    <subcellularLocation>
        <location evidence="15">Nucleus</location>
        <location evidence="15">Nuclear body</location>
    </subcellularLocation>
</comment>
<gene>
    <name evidence="20" type="ORF">scyTo_0008058</name>
</gene>
<keyword evidence="4" id="KW-0963">Cytoplasm</keyword>
<dbReference type="Proteomes" id="UP000288216">
    <property type="component" value="Unassembled WGS sequence"/>
</dbReference>
<proteinExistence type="inferred from homology"/>
<evidence type="ECO:0000256" key="17">
    <source>
        <dbReference type="SAM" id="MobiDB-lite"/>
    </source>
</evidence>
<feature type="domain" description="Cyclin-like" evidence="18">
    <location>
        <begin position="346"/>
        <end position="431"/>
    </location>
</feature>
<dbReference type="GO" id="GO:0045893">
    <property type="term" value="P:positive regulation of DNA-templated transcription"/>
    <property type="evidence" value="ECO:0007669"/>
    <property type="project" value="TreeGrafter"/>
</dbReference>
<dbReference type="SMART" id="SM01332">
    <property type="entry name" value="Cyclin_C"/>
    <property type="match status" value="1"/>
</dbReference>
<accession>A0A401P2T0</accession>
<keyword evidence="21" id="KW-1185">Reference proteome</keyword>
<evidence type="ECO:0000256" key="13">
    <source>
        <dbReference type="ARBA" id="ARBA00023306"/>
    </source>
</evidence>
<evidence type="ECO:0000259" key="18">
    <source>
        <dbReference type="SMART" id="SM00385"/>
    </source>
</evidence>
<dbReference type="EMBL" id="BFAA01003019">
    <property type="protein sequence ID" value="GCB67422.1"/>
    <property type="molecule type" value="Genomic_DNA"/>
</dbReference>
<dbReference type="CDD" id="cd20580">
    <property type="entry name" value="CYCLIN_CCNE2_rpt1"/>
    <property type="match status" value="1"/>
</dbReference>
<feature type="region of interest" description="Disordered" evidence="17">
    <location>
        <begin position="189"/>
        <end position="244"/>
    </location>
</feature>
<dbReference type="OrthoDB" id="5590282at2759"/>
<keyword evidence="5" id="KW-0597">Phosphoprotein</keyword>
<keyword evidence="12" id="KW-0539">Nucleus</keyword>
<keyword evidence="14" id="KW-0968">Cytoplasmic vesicle</keyword>
<dbReference type="SMART" id="SM00385">
    <property type="entry name" value="CYCLIN"/>
    <property type="match status" value="1"/>
</dbReference>
<dbReference type="GO" id="GO:0031410">
    <property type="term" value="C:cytoplasmic vesicle"/>
    <property type="evidence" value="ECO:0007669"/>
    <property type="project" value="UniProtKB-KW"/>
</dbReference>
<comment type="caution">
    <text evidence="20">The sequence shown here is derived from an EMBL/GenBank/DDBJ whole genome shotgun (WGS) entry which is preliminary data.</text>
</comment>
<evidence type="ECO:0000256" key="11">
    <source>
        <dbReference type="ARBA" id="ARBA00023163"/>
    </source>
</evidence>
<keyword evidence="9 16" id="KW-0195">Cyclin</keyword>
<dbReference type="SUPFAM" id="SSF47954">
    <property type="entry name" value="Cyclin-like"/>
    <property type="match status" value="2"/>
</dbReference>
<dbReference type="PANTHER" id="PTHR31671:SF0">
    <property type="entry name" value="TUMOR PROTEIN P53-INDUCIBLE NUCLEAR PROTEIN 1"/>
    <property type="match status" value="1"/>
</dbReference>
<evidence type="ECO:0000256" key="5">
    <source>
        <dbReference type="ARBA" id="ARBA00022553"/>
    </source>
</evidence>
<dbReference type="InterPro" id="IPR048258">
    <property type="entry name" value="Cyclins_cyclin-box"/>
</dbReference>
<keyword evidence="7" id="KW-0072">Autophagy</keyword>
<evidence type="ECO:0000256" key="3">
    <source>
        <dbReference type="ARBA" id="ARBA00007143"/>
    </source>
</evidence>
<keyword evidence="13" id="KW-0131">Cell cycle</keyword>
<evidence type="ECO:0000313" key="20">
    <source>
        <dbReference type="EMBL" id="GCB67422.1"/>
    </source>
</evidence>
<dbReference type="Gene3D" id="1.10.472.10">
    <property type="entry name" value="Cyclin-like"/>
    <property type="match status" value="2"/>
</dbReference>
<dbReference type="InterPro" id="IPR029431">
    <property type="entry name" value="TP53INP"/>
</dbReference>
<protein>
    <submittedName>
        <fullName evidence="20">Uncharacterized protein</fullName>
    </submittedName>
</protein>
<dbReference type="GO" id="GO:0005829">
    <property type="term" value="C:cytosol"/>
    <property type="evidence" value="ECO:0007669"/>
    <property type="project" value="UniProtKB-SubCell"/>
</dbReference>
<keyword evidence="10" id="KW-0010">Activator</keyword>
<evidence type="ECO:0000313" key="21">
    <source>
        <dbReference type="Proteomes" id="UP000288216"/>
    </source>
</evidence>
<evidence type="ECO:0000256" key="4">
    <source>
        <dbReference type="ARBA" id="ARBA00022490"/>
    </source>
</evidence>
<dbReference type="STRING" id="75743.A0A401P2T0"/>
<dbReference type="InterPro" id="IPR006671">
    <property type="entry name" value="Cyclin_N"/>
</dbReference>
<dbReference type="PROSITE" id="PS00292">
    <property type="entry name" value="CYCLINS"/>
    <property type="match status" value="1"/>
</dbReference>
<dbReference type="GO" id="GO:0000045">
    <property type="term" value="P:autophagosome assembly"/>
    <property type="evidence" value="ECO:0007669"/>
    <property type="project" value="TreeGrafter"/>
</dbReference>
<evidence type="ECO:0000259" key="19">
    <source>
        <dbReference type="SMART" id="SM01332"/>
    </source>
</evidence>
<dbReference type="GO" id="GO:0051301">
    <property type="term" value="P:cell division"/>
    <property type="evidence" value="ECO:0007669"/>
    <property type="project" value="UniProtKB-KW"/>
</dbReference>
<evidence type="ECO:0000256" key="2">
    <source>
        <dbReference type="ARBA" id="ARBA00004514"/>
    </source>
</evidence>